<dbReference type="PANTHER" id="PTHR28657:SF5">
    <property type="entry name" value="INDOLEAMINE 2,3-DIOXYGENASE"/>
    <property type="match status" value="1"/>
</dbReference>
<dbReference type="AlphaFoldDB" id="A0A8B7YML6"/>
<proteinExistence type="inferred from homology"/>
<accession>A0A8B7YML6</accession>
<dbReference type="RefSeq" id="XP_022092716.1">
    <property type="nucleotide sequence ID" value="XM_022237024.1"/>
</dbReference>
<keyword evidence="5" id="KW-1185">Reference proteome</keyword>
<dbReference type="SUPFAM" id="SSF140959">
    <property type="entry name" value="Indolic compounds 2,3-dioxygenase-like"/>
    <property type="match status" value="1"/>
</dbReference>
<dbReference type="GO" id="GO:0034354">
    <property type="term" value="P:'de novo' NAD+ biosynthetic process from L-tryptophan"/>
    <property type="evidence" value="ECO:0007669"/>
    <property type="project" value="TreeGrafter"/>
</dbReference>
<dbReference type="Gene3D" id="1.20.58.480">
    <property type="match status" value="1"/>
</dbReference>
<feature type="binding site" description="proximal binding residue" evidence="4">
    <location>
        <position position="353"/>
    </location>
    <ligand>
        <name>heme b</name>
        <dbReference type="ChEBI" id="CHEBI:60344"/>
    </ligand>
    <ligandPart>
        <name>Fe</name>
        <dbReference type="ChEBI" id="CHEBI:18248"/>
    </ligandPart>
</feature>
<dbReference type="OMA" id="WHQYSGG"/>
<organism evidence="5 6">
    <name type="scientific">Acanthaster planci</name>
    <name type="common">Crown-of-thorns starfish</name>
    <dbReference type="NCBI Taxonomy" id="133434"/>
    <lineage>
        <taxon>Eukaryota</taxon>
        <taxon>Metazoa</taxon>
        <taxon>Echinodermata</taxon>
        <taxon>Eleutherozoa</taxon>
        <taxon>Asterozoa</taxon>
        <taxon>Asteroidea</taxon>
        <taxon>Valvatacea</taxon>
        <taxon>Valvatida</taxon>
        <taxon>Acanthasteridae</taxon>
        <taxon>Acanthaster</taxon>
    </lineage>
</organism>
<name>A0A8B7YML6_ACAPL</name>
<evidence type="ECO:0000313" key="6">
    <source>
        <dbReference type="RefSeq" id="XP_022092716.1"/>
    </source>
</evidence>
<comment type="similarity">
    <text evidence="1">Belongs to the indoleamine 2,3-dioxygenase family.</text>
</comment>
<keyword evidence="3 4" id="KW-0408">Iron</keyword>
<keyword evidence="4" id="KW-0349">Heme</keyword>
<dbReference type="Proteomes" id="UP000694845">
    <property type="component" value="Unplaced"/>
</dbReference>
<dbReference type="Pfam" id="PF01231">
    <property type="entry name" value="IDO"/>
    <property type="match status" value="1"/>
</dbReference>
<evidence type="ECO:0000256" key="3">
    <source>
        <dbReference type="ARBA" id="ARBA00023004"/>
    </source>
</evidence>
<dbReference type="GO" id="GO:0046872">
    <property type="term" value="F:metal ion binding"/>
    <property type="evidence" value="ECO:0007669"/>
    <property type="project" value="UniProtKB-KW"/>
</dbReference>
<dbReference type="GeneID" id="110980392"/>
<dbReference type="InterPro" id="IPR000898">
    <property type="entry name" value="Indolamine_dOase"/>
</dbReference>
<dbReference type="OrthoDB" id="10262710at2759"/>
<reference evidence="6" key="1">
    <citation type="submission" date="2025-08" db="UniProtKB">
        <authorList>
            <consortium name="RefSeq"/>
        </authorList>
    </citation>
    <scope>IDENTIFICATION</scope>
</reference>
<dbReference type="GO" id="GO:0004833">
    <property type="term" value="F:L-tryptophan 2,3-dioxygenase activity"/>
    <property type="evidence" value="ECO:0007669"/>
    <property type="project" value="TreeGrafter"/>
</dbReference>
<evidence type="ECO:0000256" key="4">
    <source>
        <dbReference type="PIRSR" id="PIRSR600898-1"/>
    </source>
</evidence>
<evidence type="ECO:0000256" key="2">
    <source>
        <dbReference type="ARBA" id="ARBA00022723"/>
    </source>
</evidence>
<dbReference type="GO" id="GO:0019441">
    <property type="term" value="P:L-tryptophan catabolic process to kynurenine"/>
    <property type="evidence" value="ECO:0007669"/>
    <property type="project" value="InterPro"/>
</dbReference>
<dbReference type="GO" id="GO:0020037">
    <property type="term" value="F:heme binding"/>
    <property type="evidence" value="ECO:0007669"/>
    <property type="project" value="InterPro"/>
</dbReference>
<dbReference type="KEGG" id="aplc:110980392"/>
<dbReference type="GO" id="GO:0033754">
    <property type="term" value="F:indoleamine 2,3-dioxygenase activity"/>
    <property type="evidence" value="ECO:0007669"/>
    <property type="project" value="TreeGrafter"/>
</dbReference>
<evidence type="ECO:0000256" key="1">
    <source>
        <dbReference type="ARBA" id="ARBA00007119"/>
    </source>
</evidence>
<evidence type="ECO:0000313" key="5">
    <source>
        <dbReference type="Proteomes" id="UP000694845"/>
    </source>
</evidence>
<sequence length="412" mass="46306">MNDICIIKSIIGIFPCNLITNCVNCVSHLQFTSPYQHKLPEYFDPWWKIATRLPELIEDGTLRDEVTKMPFLDYQQLDGEPEWRLGHVVLSAITQTYVWVAGEKHIPRSLPKNLAVPFWEISKLLGITPSFSQFNGAQDNWMLVDPNGPIVVDNLKPIVNLVDGDDQAWFFMVSAQVEIDCGPALCGIVEAQQAVKDMDVNAYIVALEKVEKAIRKMKVSLSRMRERCRPWVFYNVLRPNLAGWDSPAFKAKGWKGLIYEGVSPDPLCYGGGSAAQSVTLPSLDAGLGIIHQPEEKKACSNFQKQMLPQHREFIKALANGPSIRHFATFSKNSRALGVYNACLQAVTDFRSFHLKIVTEYIIIPSHQEDSNQKYSRQAALGTGGTGFMTFLKNLRTSVMSAFYRIDEGTEIN</sequence>
<protein>
    <submittedName>
        <fullName evidence="6">Indoleamine 2,3-dioxygenase 1-like</fullName>
    </submittedName>
</protein>
<dbReference type="GO" id="GO:0005737">
    <property type="term" value="C:cytoplasm"/>
    <property type="evidence" value="ECO:0007669"/>
    <property type="project" value="TreeGrafter"/>
</dbReference>
<dbReference type="PANTHER" id="PTHR28657">
    <property type="entry name" value="INDOLEAMINE 2,3-DIOXYGENASE"/>
    <property type="match status" value="1"/>
</dbReference>
<dbReference type="InterPro" id="IPR037217">
    <property type="entry name" value="Trp/Indoleamine_2_3_dOase-like"/>
</dbReference>
<keyword evidence="2 4" id="KW-0479">Metal-binding</keyword>
<gene>
    <name evidence="6" type="primary">LOC110980392</name>
</gene>